<dbReference type="InterPro" id="IPR012893">
    <property type="entry name" value="HipA-like_C"/>
</dbReference>
<evidence type="ECO:0000256" key="3">
    <source>
        <dbReference type="ARBA" id="ARBA00022777"/>
    </source>
</evidence>
<dbReference type="GO" id="GO:0004674">
    <property type="term" value="F:protein serine/threonine kinase activity"/>
    <property type="evidence" value="ECO:0007669"/>
    <property type="project" value="TreeGrafter"/>
</dbReference>
<comment type="caution">
    <text evidence="6">The sequence shown here is derived from an EMBL/GenBank/DDBJ whole genome shotgun (WGS) entry which is preliminary data.</text>
</comment>
<evidence type="ECO:0000313" key="7">
    <source>
        <dbReference type="Proteomes" id="UP000215767"/>
    </source>
</evidence>
<dbReference type="RefSeq" id="WP_094840481.1">
    <property type="nucleotide sequence ID" value="NZ_NEVS01000001.1"/>
</dbReference>
<accession>A0A261UZI8</accession>
<feature type="domain" description="HipA N-terminal subdomain 1" evidence="5">
    <location>
        <begin position="29"/>
        <end position="120"/>
    </location>
</feature>
<gene>
    <name evidence="6" type="ORF">CAL28_06305</name>
</gene>
<evidence type="ECO:0000259" key="5">
    <source>
        <dbReference type="Pfam" id="PF13657"/>
    </source>
</evidence>
<protein>
    <submittedName>
        <fullName evidence="6">Phosphatidylinositol kinase</fullName>
    </submittedName>
</protein>
<dbReference type="OrthoDB" id="9805913at2"/>
<dbReference type="GO" id="GO:0005829">
    <property type="term" value="C:cytosol"/>
    <property type="evidence" value="ECO:0007669"/>
    <property type="project" value="TreeGrafter"/>
</dbReference>
<evidence type="ECO:0000313" key="6">
    <source>
        <dbReference type="EMBL" id="OZI67289.1"/>
    </source>
</evidence>
<evidence type="ECO:0000256" key="1">
    <source>
        <dbReference type="ARBA" id="ARBA00010164"/>
    </source>
</evidence>
<keyword evidence="7" id="KW-1185">Reference proteome</keyword>
<feature type="domain" description="HipA-like C-terminal" evidence="4">
    <location>
        <begin position="170"/>
        <end position="376"/>
    </location>
</feature>
<dbReference type="Gene3D" id="1.10.1070.20">
    <property type="match status" value="1"/>
</dbReference>
<dbReference type="EMBL" id="NEVS01000001">
    <property type="protein sequence ID" value="OZI67289.1"/>
    <property type="molecule type" value="Genomic_DNA"/>
</dbReference>
<evidence type="ECO:0000256" key="2">
    <source>
        <dbReference type="ARBA" id="ARBA00022679"/>
    </source>
</evidence>
<dbReference type="Proteomes" id="UP000215767">
    <property type="component" value="Unassembled WGS sequence"/>
</dbReference>
<sequence length="414" mass="45983">MIEFDIKDYQAGDALYLWWLANPEAPRLIGELHIVRALKGVSLTYAPAWLKSGFPLSEDLPLIAAELSPREKETAAGAVDDARPDRWGERLIRFLDKPPRLSVLDFLFYAGDERFGALGVSVSADQYIARSTGPLPRLADAAEMEQLVRQVMNGEPVDEQKRRLITPGTTLGGARPKALLNLQGHQWVLKFNEPGELNDMSLVEHATMTLAVHAAIHVAPTQAVKVRHGHAVAVKRFDRENGTRRHALSANVALKAARQELGYPELAQLLRRRGVTAGNRNVAQMQEIFRRMVFNILMDNTDDHEKNHVLLMTPSGEYELSPAFDVLPSGQALGFQQMRVGAAAGDSTLDNALSECELFGLDKDEARKQVRRVCKVISGWKQHFAHAHVSAADIESLAAQIDRPFLLDQRRAFA</sequence>
<dbReference type="AlphaFoldDB" id="A0A261UZI8"/>
<evidence type="ECO:0000259" key="4">
    <source>
        <dbReference type="Pfam" id="PF07804"/>
    </source>
</evidence>
<dbReference type="PANTHER" id="PTHR37419:SF8">
    <property type="entry name" value="TOXIN YJJJ"/>
    <property type="match status" value="1"/>
</dbReference>
<proteinExistence type="inferred from homology"/>
<keyword evidence="2" id="KW-0808">Transferase</keyword>
<dbReference type="Pfam" id="PF07804">
    <property type="entry name" value="HipA_C"/>
    <property type="match status" value="1"/>
</dbReference>
<dbReference type="InterPro" id="IPR017508">
    <property type="entry name" value="HipA_N1"/>
</dbReference>
<comment type="similarity">
    <text evidence="1">Belongs to the HipA Ser/Thr kinase family.</text>
</comment>
<keyword evidence="3 6" id="KW-0418">Kinase</keyword>
<dbReference type="PANTHER" id="PTHR37419">
    <property type="entry name" value="SERINE/THREONINE-PROTEIN KINASE TOXIN HIPA"/>
    <property type="match status" value="1"/>
</dbReference>
<organism evidence="6 7">
    <name type="scientific">Bordetella genomosp. 11</name>
    <dbReference type="NCBI Taxonomy" id="1416808"/>
    <lineage>
        <taxon>Bacteria</taxon>
        <taxon>Pseudomonadati</taxon>
        <taxon>Pseudomonadota</taxon>
        <taxon>Betaproteobacteria</taxon>
        <taxon>Burkholderiales</taxon>
        <taxon>Alcaligenaceae</taxon>
        <taxon>Bordetella</taxon>
    </lineage>
</organism>
<name>A0A261UZI8_9BORD</name>
<reference evidence="7" key="1">
    <citation type="submission" date="2017-05" db="EMBL/GenBank/DDBJ databases">
        <title>Complete and WGS of Bordetella genogroups.</title>
        <authorList>
            <person name="Spilker T."/>
            <person name="Lipuma J."/>
        </authorList>
    </citation>
    <scope>NUCLEOTIDE SEQUENCE [LARGE SCALE GENOMIC DNA]</scope>
    <source>
        <strain evidence="7">AU8856</strain>
    </source>
</reference>
<dbReference type="Pfam" id="PF13657">
    <property type="entry name" value="Couple_hipA"/>
    <property type="match status" value="1"/>
</dbReference>
<dbReference type="InterPro" id="IPR052028">
    <property type="entry name" value="HipA_Ser/Thr_kinase"/>
</dbReference>